<dbReference type="RefSeq" id="WP_041016455.1">
    <property type="nucleotide sequence ID" value="NZ_CCEJ010000001.1"/>
</dbReference>
<evidence type="ECO:0000313" key="4">
    <source>
        <dbReference type="EMBL" id="CDR32943.1"/>
    </source>
</evidence>
<feature type="compositionally biased region" description="Acidic residues" evidence="2">
    <location>
        <begin position="315"/>
        <end position="357"/>
    </location>
</feature>
<dbReference type="InterPro" id="IPR001172">
    <property type="entry name" value="FliN_T3SS_HrcQb"/>
</dbReference>
<comment type="similarity">
    <text evidence="1">Belongs to the FliN/MopA/SpaO family.</text>
</comment>
<dbReference type="InterPro" id="IPR001543">
    <property type="entry name" value="FliN-like_C"/>
</dbReference>
<comment type="caution">
    <text evidence="4">The sequence shown here is derived from an EMBL/GenBank/DDBJ whole genome shotgun (WGS) entry which is preliminary data.</text>
</comment>
<feature type="compositionally biased region" description="Basic and acidic residues" evidence="2">
    <location>
        <begin position="358"/>
        <end position="372"/>
    </location>
</feature>
<dbReference type="NCBIfam" id="TIGR02551">
    <property type="entry name" value="SpaO_YscQ"/>
    <property type="match status" value="1"/>
</dbReference>
<dbReference type="InterPro" id="IPR013385">
    <property type="entry name" value="T3SS_SpaO/YscQ/SpaO"/>
</dbReference>
<dbReference type="PRINTS" id="PR00956">
    <property type="entry name" value="FLGMOTORFLIN"/>
</dbReference>
<gene>
    <name evidence="4" type="ORF">CSEC_0099</name>
</gene>
<name>A0A090D065_9BACT</name>
<dbReference type="EMBL" id="CCEJ010000001">
    <property type="protein sequence ID" value="CDR32943.1"/>
    <property type="molecule type" value="Genomic_DNA"/>
</dbReference>
<reference evidence="4" key="2">
    <citation type="submission" date="2014-09" db="EMBL/GenBank/DDBJ databases">
        <title>Criblamydia sequanensis harbors a mega-plasmid encoding arsenite resistance.</title>
        <authorList>
            <person name="Bertelli C."/>
            <person name="Goesmann A."/>
            <person name="Greub G."/>
        </authorList>
    </citation>
    <scope>NUCLEOTIDE SEQUENCE [LARGE SCALE GENOMIC DNA]</scope>
    <source>
        <strain evidence="4">CRIB-18</strain>
    </source>
</reference>
<feature type="domain" description="Flagellar motor switch protein FliN-like C-terminal" evidence="3">
    <location>
        <begin position="412"/>
        <end position="478"/>
    </location>
</feature>
<reference evidence="4" key="1">
    <citation type="submission" date="2013-12" db="EMBL/GenBank/DDBJ databases">
        <authorList>
            <person name="Linke B."/>
        </authorList>
    </citation>
    <scope>NUCLEOTIDE SEQUENCE [LARGE SCALE GENOMIC DNA]</scope>
    <source>
        <strain evidence="4">CRIB-18</strain>
    </source>
</reference>
<dbReference type="PANTHER" id="PTHR30034">
    <property type="entry name" value="FLAGELLAR MOTOR SWITCH PROTEIN FLIM"/>
    <property type="match status" value="1"/>
</dbReference>
<protein>
    <submittedName>
        <fullName evidence="4">Type III secretion protein SctQ</fullName>
    </submittedName>
</protein>
<keyword evidence="5" id="KW-1185">Reference proteome</keyword>
<accession>A0A090D065</accession>
<dbReference type="GO" id="GO:0050918">
    <property type="term" value="P:positive chemotaxis"/>
    <property type="evidence" value="ECO:0007669"/>
    <property type="project" value="TreeGrafter"/>
</dbReference>
<dbReference type="Gene3D" id="2.30.330.10">
    <property type="entry name" value="SpoA-like"/>
    <property type="match status" value="1"/>
</dbReference>
<dbReference type="eggNOG" id="COG1886">
    <property type="taxonomic scope" value="Bacteria"/>
</dbReference>
<dbReference type="AlphaFoldDB" id="A0A090D065"/>
<evidence type="ECO:0000256" key="1">
    <source>
        <dbReference type="ARBA" id="ARBA00009226"/>
    </source>
</evidence>
<sequence length="481" mass="54697">MTVSFDWIRKIPRSLLLSDVKPMGNISSFPWKDFSDKIQKSLELPKLEISQKVPEWVEKNRFLEGFVEAQVLKLAAPAIPGFLYFIVSKQDLNLFSSHLLFKENKPKLDENDQELLEGFYKFIALEAIFQAGKSGLKAEFLPKIEKLESLIDDQESALAIDLLIDTGFHQFTGRLLISPEFHKAFVSKSNPSTEELIASSPIAEATDLTLHLEIGKTYLKENEWNSIETGDFLLLDYVSLNPAKGEGRVLIKALGRPLYLGELQGNTLKILESSAYSEADNMQRTPHDHNEEDFDEEDEDFEFDEDALEEFDEEFDEDFDEDEFDETDSSHEDEDDDEDDYHDEDDEEEEDLNDLEETQVKKEEAKPSKADLAKSPSSEAPEKKEPTREKPEALPKQKLESENPIELLKTGEVPLTINVEIGRLHISLRKLMELKPGNLIELTTKPEDGVDLVLNGKRLARGELIQVGEVLGVRILDIGKK</sequence>
<feature type="region of interest" description="Disordered" evidence="2">
    <location>
        <begin position="279"/>
        <end position="301"/>
    </location>
</feature>
<dbReference type="GO" id="GO:0071978">
    <property type="term" value="P:bacterial-type flagellum-dependent swarming motility"/>
    <property type="evidence" value="ECO:0007669"/>
    <property type="project" value="TreeGrafter"/>
</dbReference>
<dbReference type="Proteomes" id="UP000031552">
    <property type="component" value="Unassembled WGS sequence"/>
</dbReference>
<feature type="compositionally biased region" description="Basic and acidic residues" evidence="2">
    <location>
        <begin position="380"/>
        <end position="401"/>
    </location>
</feature>
<dbReference type="SUPFAM" id="SSF101801">
    <property type="entry name" value="Surface presentation of antigens (SPOA)"/>
    <property type="match status" value="1"/>
</dbReference>
<dbReference type="InterPro" id="IPR036429">
    <property type="entry name" value="SpoA-like_sf"/>
</dbReference>
<feature type="region of interest" description="Disordered" evidence="2">
    <location>
        <begin position="315"/>
        <end position="401"/>
    </location>
</feature>
<dbReference type="STRING" id="1437425.CSEC_0099"/>
<evidence type="ECO:0000256" key="2">
    <source>
        <dbReference type="SAM" id="MobiDB-lite"/>
    </source>
</evidence>
<dbReference type="Pfam" id="PF01052">
    <property type="entry name" value="FliMN_C"/>
    <property type="match status" value="1"/>
</dbReference>
<organism evidence="4 5">
    <name type="scientific">Candidatus Criblamydia sequanensis CRIB-18</name>
    <dbReference type="NCBI Taxonomy" id="1437425"/>
    <lineage>
        <taxon>Bacteria</taxon>
        <taxon>Pseudomonadati</taxon>
        <taxon>Chlamydiota</taxon>
        <taxon>Chlamydiia</taxon>
        <taxon>Parachlamydiales</taxon>
        <taxon>Candidatus Criblamydiaceae</taxon>
        <taxon>Candidatus Criblamydia</taxon>
    </lineage>
</organism>
<proteinExistence type="inferred from homology"/>
<dbReference type="PANTHER" id="PTHR30034:SF6">
    <property type="entry name" value="YOP PROTEINS TRANSLOCATION PROTEIN Q"/>
    <property type="match status" value="1"/>
</dbReference>
<evidence type="ECO:0000259" key="3">
    <source>
        <dbReference type="Pfam" id="PF01052"/>
    </source>
</evidence>
<evidence type="ECO:0000313" key="5">
    <source>
        <dbReference type="Proteomes" id="UP000031552"/>
    </source>
</evidence>
<dbReference type="GO" id="GO:0030254">
    <property type="term" value="P:protein secretion by the type III secretion system"/>
    <property type="evidence" value="ECO:0007669"/>
    <property type="project" value="InterPro"/>
</dbReference>
<dbReference type="OrthoDB" id="20867at2"/>
<feature type="compositionally biased region" description="Acidic residues" evidence="2">
    <location>
        <begin position="291"/>
        <end position="301"/>
    </location>
</feature>
<dbReference type="GO" id="GO:0003774">
    <property type="term" value="F:cytoskeletal motor activity"/>
    <property type="evidence" value="ECO:0007669"/>
    <property type="project" value="InterPro"/>
</dbReference>
<dbReference type="GO" id="GO:0009425">
    <property type="term" value="C:bacterial-type flagellum basal body"/>
    <property type="evidence" value="ECO:0007669"/>
    <property type="project" value="InterPro"/>
</dbReference>